<dbReference type="Pfam" id="PF00400">
    <property type="entry name" value="WD40"/>
    <property type="match status" value="8"/>
</dbReference>
<dbReference type="InterPro" id="IPR019775">
    <property type="entry name" value="WD40_repeat_CS"/>
</dbReference>
<evidence type="ECO:0000256" key="1">
    <source>
        <dbReference type="ARBA" id="ARBA00022574"/>
    </source>
</evidence>
<dbReference type="PROSITE" id="PS50082">
    <property type="entry name" value="WD_REPEATS_2"/>
    <property type="match status" value="5"/>
</dbReference>
<evidence type="ECO:0000313" key="8">
    <source>
        <dbReference type="EMBL" id="KAK6337269.1"/>
    </source>
</evidence>
<keyword evidence="1 6" id="KW-0853">WD repeat</keyword>
<dbReference type="InterPro" id="IPR056884">
    <property type="entry name" value="NPHP3-like_N"/>
</dbReference>
<dbReference type="InterPro" id="IPR036322">
    <property type="entry name" value="WD40_repeat_dom_sf"/>
</dbReference>
<dbReference type="SUPFAM" id="SSF50998">
    <property type="entry name" value="Quinoprotein alcohol dehydrogenase-like"/>
    <property type="match status" value="1"/>
</dbReference>
<keyword evidence="2" id="KW-0677">Repeat</keyword>
<comment type="similarity">
    <text evidence="3">Belongs to the WD repeat MDV1/CAF4 family.</text>
</comment>
<dbReference type="Proteomes" id="UP001373714">
    <property type="component" value="Unassembled WGS sequence"/>
</dbReference>
<feature type="repeat" description="WD" evidence="6">
    <location>
        <begin position="1014"/>
        <end position="1055"/>
    </location>
</feature>
<comment type="caution">
    <text evidence="8">The sequence shown here is derived from an EMBL/GenBank/DDBJ whole genome shotgun (WGS) entry which is preliminary data.</text>
</comment>
<dbReference type="InterPro" id="IPR020472">
    <property type="entry name" value="WD40_PAC1"/>
</dbReference>
<dbReference type="SUPFAM" id="SSF50978">
    <property type="entry name" value="WD40 repeat-like"/>
    <property type="match status" value="1"/>
</dbReference>
<evidence type="ECO:0000259" key="7">
    <source>
        <dbReference type="Pfam" id="PF24883"/>
    </source>
</evidence>
<dbReference type="PROSITE" id="PS00678">
    <property type="entry name" value="WD_REPEATS_1"/>
    <property type="match status" value="3"/>
</dbReference>
<dbReference type="CDD" id="cd00200">
    <property type="entry name" value="WD40"/>
    <property type="match status" value="2"/>
</dbReference>
<dbReference type="PROSITE" id="PS50294">
    <property type="entry name" value="WD_REPEATS_REGION"/>
    <property type="match status" value="4"/>
</dbReference>
<feature type="repeat" description="WD" evidence="6">
    <location>
        <begin position="1247"/>
        <end position="1281"/>
    </location>
</feature>
<proteinExistence type="inferred from homology"/>
<protein>
    <recommendedName>
        <fullName evidence="4">Mitochondrial division protein 1</fullName>
    </recommendedName>
</protein>
<dbReference type="SUPFAM" id="SSF52540">
    <property type="entry name" value="P-loop containing nucleoside triphosphate hydrolases"/>
    <property type="match status" value="1"/>
</dbReference>
<reference evidence="8 9" key="1">
    <citation type="submission" date="2019-10" db="EMBL/GenBank/DDBJ databases">
        <authorList>
            <person name="Palmer J.M."/>
        </authorList>
    </citation>
    <scope>NUCLEOTIDE SEQUENCE [LARGE SCALE GENOMIC DNA]</scope>
    <source>
        <strain evidence="8 9">TWF730</strain>
    </source>
</reference>
<feature type="repeat" description="WD" evidence="6">
    <location>
        <begin position="1466"/>
        <end position="1507"/>
    </location>
</feature>
<keyword evidence="9" id="KW-1185">Reference proteome</keyword>
<dbReference type="InterPro" id="IPR001680">
    <property type="entry name" value="WD40_rpt"/>
</dbReference>
<gene>
    <name evidence="8" type="ORF">TWF730_002675</name>
</gene>
<feature type="domain" description="Nephrocystin 3-like N-terminal" evidence="7">
    <location>
        <begin position="434"/>
        <end position="598"/>
    </location>
</feature>
<evidence type="ECO:0000256" key="2">
    <source>
        <dbReference type="ARBA" id="ARBA00022737"/>
    </source>
</evidence>
<dbReference type="EMBL" id="JAVHNS010000013">
    <property type="protein sequence ID" value="KAK6337269.1"/>
    <property type="molecule type" value="Genomic_DNA"/>
</dbReference>
<sequence length="1657" mass="185547">MATNKNRGTYRARGININTEKAEFTAALENELKYNEKGRYLFDVRLAPDCIYPRYQIATFRVISSASKAPLFLTQEDPSIDLHGEKVWIDAEFYGLTQLYPVPPDKVKLDIVALSGLNSHAYGSWIHPEKSGGGAAPMWLQDFLGQDDQLQYCRTMVFGYNTKYTARAQYWIEDYIQLFLTDLDKARSREEVLFTPNASILGREQNRPLVLIGHSIGGTIITHAYVKAFKTERYKNIYNSITRIFFFGVPFSGIDLDDVRSMLEDNEEFSNQCDGIAKQGRKLLDYIDYETQKLTETTRTFIEKVIENEIYIYSFYETHMTQKVIKLEGGGYARRGEDILVVRQSSAELRIRFFEETIPAEANHSTIVKFKDPHNGTYTTICHRLREVIQKPKSRGGGRRKHVINLPIADGAEFGSAQDQYEPECLEGTRVDLLNHVNQWVDDPNGKCIFWMYGMAGTGKSTISRTVARSLQINRKLGASFFFKRGEADRSSGTRFFTTLAFQLAHYSDGLGSLIAKAIDADPRISTKNFAEQFEKLIAEPLSGYGSECMSSAPEVVVLLIDALDECESKNDIERIVNLLAHLADIKSVKARVFFTSRPELTIRPLFGALPSEKHDDLILHEVPKIEQDISTFLSHELKKIAGNKEYSLHQDWPGAERIQILVDMATPLFIYAATLCRFITSNSKHPEQQIQALVDGSLKDGPEGYVSSESEDQISPSEQQAWKLQKTYLPILERLIDADATGYEIETTTKDFKEIVGTIINLASPLSVPNLGRLLLTEERDIGFMLRKLHSVLDVPKDRHTPVRTFHLSFHDFLSNPQLKGKNKFWVDKKEAHERITSRCIEIMNEGLKEDICNLKSPGTLQSDVPKHIIDQKLSPELQYACRYWIYHLERSGVDSNYQDKIYGFLKQHLLHWLEAASLLGDMVTMIDRINILMGMHIVDERTLSDFLYDAKRFILQSFYIIEKAPLQLYYAAVTFAPRNSLVRNTFGFKKTAQGLWQLEHDDNVWGALLLTMGEHEHKPTSVLFLPNGNTVVSAGLDGKIKFWDSGTGKLLQTISCGLGITREGSRTTVEGISSIAVSPDGAILASGLWGNIELWSIETGRRVWKLKANSEDVLKAESGDVLALAFSACSALLASVGTNGIKLWDINAGKLWWEFMDWSRDLEDAVFSPADDKALALVHSGGSIDLHDVGTGALLRMFRHAGEVAAVAFSPDGRLLASAGYGRVLLRGMDTVKVELEPGVDTKDITALAFSPNGRTLASAYREGGIILWGIDTGEVLQRLRSHSGSVGAVVFSPDGKILASASDDRTVKLWDVGVSLQGPRQDLSKNKGCVGKMAISGATLALFVRESPKIWTVRLWDPYKMALVRELRVQYDVLRELEFSPGGGTLAALLGLDKIVLWDLRTGQAEPSLQLRGSGNVINSIKFSPDGRFLASVFSDKTIRLWDVGSEPACESETKGREPLWVLRAHTSWVTCLAFSPDGKTLASGANDGTVRLWDLQQQQQQSGRPPQVLKGHDIDVSAVEFSLDGKILASVDKNKVIMLCDMDTGTLLLTPRKQDMNIHMSLLRDRVYINIGGYSFTLNRGARILEQLRQYSTTPFFDGEWLTGTRGTKRLIWLPSQVRPSSYAVSDDLICFGSDSGNILCIRPQFLYELSAL</sequence>
<dbReference type="InterPro" id="IPR027417">
    <property type="entry name" value="P-loop_NTPase"/>
</dbReference>
<dbReference type="PANTHER" id="PTHR22847">
    <property type="entry name" value="WD40 REPEAT PROTEIN"/>
    <property type="match status" value="1"/>
</dbReference>
<feature type="repeat" description="WD" evidence="6">
    <location>
        <begin position="1282"/>
        <end position="1315"/>
    </location>
</feature>
<dbReference type="Gene3D" id="2.130.10.10">
    <property type="entry name" value="YVTN repeat-like/Quinoprotein amine dehydrogenase"/>
    <property type="match status" value="5"/>
</dbReference>
<comment type="function">
    <text evidence="5">Involved in mitochondrial fission. Acts as an adapter protein required to form mitochondrial fission complexes. Formation of these complexes is required to promote constriction and fission of the mitochondrial compartment at a late step in mitochondrial division.</text>
</comment>
<dbReference type="InterPro" id="IPR029058">
    <property type="entry name" value="AB_hydrolase_fold"/>
</dbReference>
<dbReference type="InterPro" id="IPR015943">
    <property type="entry name" value="WD40/YVTN_repeat-like_dom_sf"/>
</dbReference>
<evidence type="ECO:0000313" key="9">
    <source>
        <dbReference type="Proteomes" id="UP001373714"/>
    </source>
</evidence>
<dbReference type="SUPFAM" id="SSF53474">
    <property type="entry name" value="alpha/beta-Hydrolases"/>
    <property type="match status" value="1"/>
</dbReference>
<evidence type="ECO:0000256" key="6">
    <source>
        <dbReference type="PROSITE-ProRule" id="PRU00221"/>
    </source>
</evidence>
<dbReference type="Pfam" id="PF24883">
    <property type="entry name" value="NPHP3_N"/>
    <property type="match status" value="1"/>
</dbReference>
<dbReference type="SMART" id="SM00320">
    <property type="entry name" value="WD40"/>
    <property type="match status" value="10"/>
</dbReference>
<dbReference type="PRINTS" id="PR00320">
    <property type="entry name" value="GPROTEINBRPT"/>
</dbReference>
<evidence type="ECO:0000256" key="3">
    <source>
        <dbReference type="ARBA" id="ARBA00038415"/>
    </source>
</evidence>
<evidence type="ECO:0000256" key="5">
    <source>
        <dbReference type="ARBA" id="ARBA00043913"/>
    </source>
</evidence>
<dbReference type="PANTHER" id="PTHR22847:SF637">
    <property type="entry name" value="WD REPEAT DOMAIN 5B"/>
    <property type="match status" value="1"/>
</dbReference>
<dbReference type="GO" id="GO:1990234">
    <property type="term" value="C:transferase complex"/>
    <property type="evidence" value="ECO:0007669"/>
    <property type="project" value="UniProtKB-ARBA"/>
</dbReference>
<name>A0AAV9U7M3_9PEZI</name>
<accession>A0AAV9U7M3</accession>
<evidence type="ECO:0000256" key="4">
    <source>
        <dbReference type="ARBA" id="ARBA00039789"/>
    </source>
</evidence>
<organism evidence="8 9">
    <name type="scientific">Orbilia blumenaviensis</name>
    <dbReference type="NCBI Taxonomy" id="1796055"/>
    <lineage>
        <taxon>Eukaryota</taxon>
        <taxon>Fungi</taxon>
        <taxon>Dikarya</taxon>
        <taxon>Ascomycota</taxon>
        <taxon>Pezizomycotina</taxon>
        <taxon>Orbiliomycetes</taxon>
        <taxon>Orbiliales</taxon>
        <taxon>Orbiliaceae</taxon>
        <taxon>Orbilia</taxon>
    </lineage>
</organism>
<dbReference type="Gene3D" id="3.40.50.300">
    <property type="entry name" value="P-loop containing nucleotide triphosphate hydrolases"/>
    <property type="match status" value="1"/>
</dbReference>
<dbReference type="InterPro" id="IPR011047">
    <property type="entry name" value="Quinoprotein_ADH-like_sf"/>
</dbReference>
<feature type="repeat" description="WD" evidence="6">
    <location>
        <begin position="1414"/>
        <end position="1455"/>
    </location>
</feature>